<evidence type="ECO:0000313" key="2">
    <source>
        <dbReference type="EMBL" id="SPJ79062.1"/>
    </source>
</evidence>
<dbReference type="AlphaFoldDB" id="A0AAE8MBW9"/>
<accession>A0AAE8MBW9</accession>
<feature type="region of interest" description="Disordered" evidence="1">
    <location>
        <begin position="23"/>
        <end position="61"/>
    </location>
</feature>
<feature type="compositionally biased region" description="Low complexity" evidence="1">
    <location>
        <begin position="206"/>
        <end position="224"/>
    </location>
</feature>
<protein>
    <submittedName>
        <fullName evidence="2">Uncharacterized protein</fullName>
    </submittedName>
</protein>
<organism evidence="2 3">
    <name type="scientific">Fusarium torulosum</name>
    <dbReference type="NCBI Taxonomy" id="33205"/>
    <lineage>
        <taxon>Eukaryota</taxon>
        <taxon>Fungi</taxon>
        <taxon>Dikarya</taxon>
        <taxon>Ascomycota</taxon>
        <taxon>Pezizomycotina</taxon>
        <taxon>Sordariomycetes</taxon>
        <taxon>Hypocreomycetidae</taxon>
        <taxon>Hypocreales</taxon>
        <taxon>Nectriaceae</taxon>
        <taxon>Fusarium</taxon>
    </lineage>
</organism>
<gene>
    <name evidence="2" type="ORF">FTOL_07453</name>
</gene>
<keyword evidence="3" id="KW-1185">Reference proteome</keyword>
<dbReference type="EMBL" id="ONZP01000251">
    <property type="protein sequence ID" value="SPJ79062.1"/>
    <property type="molecule type" value="Genomic_DNA"/>
</dbReference>
<proteinExistence type="predicted"/>
<sequence length="464" mass="51681">MSSVSSLSIDILAPGDVDHLMSMGLAGPSDNGMRKVHRRRLNRSSDQENAHIPLNTDPRSRPDAFATIPDKLFSKETIVYLGFNGDKATEIWNGWNNWPASPPRREIDPDDGGLEVTFLDWVKGRAGYSNDVWEDDTAAWLNCMQHWGIATELQHAIMDKHFKSVRLTGTCIGWVRDTIKMRYAGLEDIQRASGERERAYPTTNFASSASGSGSGQGLSAASSGRSISGMQRDALPGISIDSCSSTQAIASQNAPGMTVLYRGMDQARINRLFDNQGNLDAIGVIGSPPQTDFSRYKTMYYFTTSFEAAKRYAGWAKRRDNVQSVVVLRIAIHNSAIEGMPQGKIQRIFWPSPEWKELIWRCRNNVNLSKDLVKYNHAAIIIGTTAGKPNQYYYKYSSSAQLTEDCVLKVKGPTGQQPAVQFVFSVEEGEELLADALRSTRKFFSFSTTDLEAWMDEQENEIGE</sequence>
<evidence type="ECO:0000256" key="1">
    <source>
        <dbReference type="SAM" id="MobiDB-lite"/>
    </source>
</evidence>
<name>A0AAE8MBW9_9HYPO</name>
<reference evidence="2" key="1">
    <citation type="submission" date="2018-03" db="EMBL/GenBank/DDBJ databases">
        <authorList>
            <person name="Guldener U."/>
        </authorList>
    </citation>
    <scope>NUCLEOTIDE SEQUENCE</scope>
</reference>
<comment type="caution">
    <text evidence="2">The sequence shown here is derived from an EMBL/GenBank/DDBJ whole genome shotgun (WGS) entry which is preliminary data.</text>
</comment>
<feature type="region of interest" description="Disordered" evidence="1">
    <location>
        <begin position="203"/>
        <end position="224"/>
    </location>
</feature>
<dbReference type="Proteomes" id="UP001187734">
    <property type="component" value="Unassembled WGS sequence"/>
</dbReference>
<evidence type="ECO:0000313" key="3">
    <source>
        <dbReference type="Proteomes" id="UP001187734"/>
    </source>
</evidence>